<protein>
    <submittedName>
        <fullName evidence="1">Uncharacterized protein</fullName>
    </submittedName>
</protein>
<dbReference type="HOGENOM" id="CLU_2598606_0_0_9"/>
<gene>
    <name evidence="1" type="ORF">B7492_16955</name>
    <name evidence="2" type="ORF">III_02313</name>
</gene>
<name>J8IWB2_BACMY</name>
<reference evidence="1 4" key="2">
    <citation type="submission" date="2017-04" db="EMBL/GenBank/DDBJ databases">
        <title>The Characteristic of a Fine Plant Growth-Promoting Rhizobacteria Bacillus mycoides Gnyt1 and its Whole Genome Sequencing Analysis.</title>
        <authorList>
            <person name="Li J.H."/>
            <person name="Yao T."/>
        </authorList>
    </citation>
    <scope>NUCLEOTIDE SEQUENCE [LARGE SCALE GENOMIC DNA]</scope>
    <source>
        <strain evidence="1 4">Gnyt1</strain>
    </source>
</reference>
<accession>J8IWB2</accession>
<sequence>MKYTCYGYKALDEQPPGTYRVFLSQLYGYILPHQDKLMKINPEAEMQLNLKYEYILFIKEINAQMKNIMHKLVTLQTLK</sequence>
<evidence type="ECO:0000313" key="1">
    <source>
        <dbReference type="EMBL" id="ARJ22786.1"/>
    </source>
</evidence>
<evidence type="ECO:0000313" key="3">
    <source>
        <dbReference type="Proteomes" id="UP000006976"/>
    </source>
</evidence>
<dbReference type="Proteomes" id="UP000192932">
    <property type="component" value="Chromosome"/>
</dbReference>
<dbReference type="EMBL" id="AHEV01000012">
    <property type="protein sequence ID" value="EJR41886.1"/>
    <property type="molecule type" value="Genomic_DNA"/>
</dbReference>
<dbReference type="AlphaFoldDB" id="J8IWB2"/>
<reference evidence="2 3" key="1">
    <citation type="submission" date="2012-04" db="EMBL/GenBank/DDBJ databases">
        <title>The Genome Sequence of Bacillus cereus VD078.</title>
        <authorList>
            <consortium name="The Broad Institute Genome Sequencing Platform"/>
            <consortium name="The Broad Institute Genome Sequencing Center for Infectious Disease"/>
            <person name="Feldgarden M."/>
            <person name="Van der Auwera G.A."/>
            <person name="Mahillon J."/>
            <person name="Duprez V."/>
            <person name="Timmery S."/>
            <person name="Mattelet C."/>
            <person name="Dierick K."/>
            <person name="Sun M."/>
            <person name="Yu Z."/>
            <person name="Zhu L."/>
            <person name="Hu X."/>
            <person name="Shank E.B."/>
            <person name="Swiecicka I."/>
            <person name="Hansen B.M."/>
            <person name="Andrup L."/>
            <person name="Young S.K."/>
            <person name="Zeng Q."/>
            <person name="Gargeya S."/>
            <person name="Fitzgerald M."/>
            <person name="Haas B."/>
            <person name="Abouelleil A."/>
            <person name="Alvarado L."/>
            <person name="Arachchi H.M."/>
            <person name="Berlin A."/>
            <person name="Chapman S.B."/>
            <person name="Goldberg J."/>
            <person name="Griggs A."/>
            <person name="Gujja S."/>
            <person name="Hansen M."/>
            <person name="Howarth C."/>
            <person name="Imamovic A."/>
            <person name="Larimer J."/>
            <person name="McCowen C."/>
            <person name="Montmayeur A."/>
            <person name="Murphy C."/>
            <person name="Neiman D."/>
            <person name="Pearson M."/>
            <person name="Priest M."/>
            <person name="Roberts A."/>
            <person name="Saif S."/>
            <person name="Shea T."/>
            <person name="Sisk P."/>
            <person name="Sykes S."/>
            <person name="Wortman J."/>
            <person name="Nusbaum C."/>
            <person name="Birren B."/>
        </authorList>
    </citation>
    <scope>NUCLEOTIDE SEQUENCE [LARGE SCALE GENOMIC DNA]</scope>
    <source>
        <strain evidence="2 3">VD078</strain>
    </source>
</reference>
<accession>A0A1W6AA32</accession>
<organism evidence="1 4">
    <name type="scientific">Bacillus mycoides</name>
    <dbReference type="NCBI Taxonomy" id="1405"/>
    <lineage>
        <taxon>Bacteria</taxon>
        <taxon>Bacillati</taxon>
        <taxon>Bacillota</taxon>
        <taxon>Bacilli</taxon>
        <taxon>Bacillales</taxon>
        <taxon>Bacillaceae</taxon>
        <taxon>Bacillus</taxon>
        <taxon>Bacillus cereus group</taxon>
    </lineage>
</organism>
<evidence type="ECO:0000313" key="2">
    <source>
        <dbReference type="EMBL" id="EJR41886.1"/>
    </source>
</evidence>
<proteinExistence type="predicted"/>
<evidence type="ECO:0000313" key="4">
    <source>
        <dbReference type="Proteomes" id="UP000192932"/>
    </source>
</evidence>
<dbReference type="Proteomes" id="UP000006976">
    <property type="component" value="Unassembled WGS sequence"/>
</dbReference>
<dbReference type="EMBL" id="CP020743">
    <property type="protein sequence ID" value="ARJ22786.1"/>
    <property type="molecule type" value="Genomic_DNA"/>
</dbReference>